<dbReference type="AlphaFoldDB" id="A0A426WVV0"/>
<accession>A0A426WVV0</accession>
<reference evidence="1 2" key="1">
    <citation type="journal article" date="2014" name="Agronomy (Basel)">
        <title>A Draft Genome Sequence for Ensete ventricosum, the Drought-Tolerant Tree Against Hunger.</title>
        <authorList>
            <person name="Harrison J."/>
            <person name="Moore K.A."/>
            <person name="Paszkiewicz K."/>
            <person name="Jones T."/>
            <person name="Grant M."/>
            <person name="Ambacheew D."/>
            <person name="Muzemil S."/>
            <person name="Studholme D.J."/>
        </authorList>
    </citation>
    <scope>NUCLEOTIDE SEQUENCE [LARGE SCALE GENOMIC DNA]</scope>
</reference>
<protein>
    <submittedName>
        <fullName evidence="1">Uncharacterized protein</fullName>
    </submittedName>
</protein>
<evidence type="ECO:0000313" key="2">
    <source>
        <dbReference type="Proteomes" id="UP000287651"/>
    </source>
</evidence>
<comment type="caution">
    <text evidence="1">The sequence shown here is derived from an EMBL/GenBank/DDBJ whole genome shotgun (WGS) entry which is preliminary data.</text>
</comment>
<proteinExistence type="predicted"/>
<name>A0A426WVV0_ENSVE</name>
<organism evidence="1 2">
    <name type="scientific">Ensete ventricosum</name>
    <name type="common">Abyssinian banana</name>
    <name type="synonym">Musa ensete</name>
    <dbReference type="NCBI Taxonomy" id="4639"/>
    <lineage>
        <taxon>Eukaryota</taxon>
        <taxon>Viridiplantae</taxon>
        <taxon>Streptophyta</taxon>
        <taxon>Embryophyta</taxon>
        <taxon>Tracheophyta</taxon>
        <taxon>Spermatophyta</taxon>
        <taxon>Magnoliopsida</taxon>
        <taxon>Liliopsida</taxon>
        <taxon>Zingiberales</taxon>
        <taxon>Musaceae</taxon>
        <taxon>Ensete</taxon>
    </lineage>
</organism>
<evidence type="ECO:0000313" key="1">
    <source>
        <dbReference type="EMBL" id="RRT31394.1"/>
    </source>
</evidence>
<gene>
    <name evidence="1" type="ORF">B296_00052645</name>
</gene>
<dbReference type="Proteomes" id="UP000287651">
    <property type="component" value="Unassembled WGS sequence"/>
</dbReference>
<dbReference type="EMBL" id="AMZH03040342">
    <property type="protein sequence ID" value="RRT31394.1"/>
    <property type="molecule type" value="Genomic_DNA"/>
</dbReference>
<sequence>MLRWVTWCFEKLRLVTRLSPAASWPRTGKALTESSTLSETGLIRWQQWRGECCRELGTSQTCRSFTHNISVKRPDLY</sequence>